<proteinExistence type="predicted"/>
<dbReference type="AlphaFoldDB" id="A0A5J4V4R1"/>
<dbReference type="OrthoDB" id="7477527at2759"/>
<sequence length="122" mass="13807">MVTPIATKQQARNTASNEVTTRVWLNDCYGQEPDQTRADSRVLDLKDEHQNNDNSNDNIPKERSIEAAKISEGTSQEKKYVRTKDLASVIGKIQCTLAQFRRGALYIKQLQKLKDKEVASRG</sequence>
<evidence type="ECO:0000313" key="2">
    <source>
        <dbReference type="EMBL" id="KAA6377769.1"/>
    </source>
</evidence>
<dbReference type="Proteomes" id="UP000324800">
    <property type="component" value="Unassembled WGS sequence"/>
</dbReference>
<name>A0A5J4V4R1_9EUKA</name>
<feature type="region of interest" description="Disordered" evidence="1">
    <location>
        <begin position="46"/>
        <end position="77"/>
    </location>
</feature>
<organism evidence="2 3">
    <name type="scientific">Streblomastix strix</name>
    <dbReference type="NCBI Taxonomy" id="222440"/>
    <lineage>
        <taxon>Eukaryota</taxon>
        <taxon>Metamonada</taxon>
        <taxon>Preaxostyla</taxon>
        <taxon>Oxymonadida</taxon>
        <taxon>Streblomastigidae</taxon>
        <taxon>Streblomastix</taxon>
    </lineage>
</organism>
<evidence type="ECO:0000256" key="1">
    <source>
        <dbReference type="SAM" id="MobiDB-lite"/>
    </source>
</evidence>
<dbReference type="EMBL" id="SNRW01009595">
    <property type="protein sequence ID" value="KAA6377769.1"/>
    <property type="molecule type" value="Genomic_DNA"/>
</dbReference>
<accession>A0A5J4V4R1</accession>
<evidence type="ECO:0000313" key="3">
    <source>
        <dbReference type="Proteomes" id="UP000324800"/>
    </source>
</evidence>
<protein>
    <submittedName>
        <fullName evidence="2">Uncharacterized protein</fullName>
    </submittedName>
</protein>
<reference evidence="2 3" key="1">
    <citation type="submission" date="2019-03" db="EMBL/GenBank/DDBJ databases">
        <title>Single cell metagenomics reveals metabolic interactions within the superorganism composed of flagellate Streblomastix strix and complex community of Bacteroidetes bacteria on its surface.</title>
        <authorList>
            <person name="Treitli S.C."/>
            <person name="Kolisko M."/>
            <person name="Husnik F."/>
            <person name="Keeling P."/>
            <person name="Hampl V."/>
        </authorList>
    </citation>
    <scope>NUCLEOTIDE SEQUENCE [LARGE SCALE GENOMIC DNA]</scope>
    <source>
        <strain evidence="2">ST1C</strain>
    </source>
</reference>
<gene>
    <name evidence="2" type="ORF">EZS28_026705</name>
</gene>
<comment type="caution">
    <text evidence="2">The sequence shown here is derived from an EMBL/GenBank/DDBJ whole genome shotgun (WGS) entry which is preliminary data.</text>
</comment>